<feature type="signal peptide" evidence="1">
    <location>
        <begin position="1"/>
        <end position="21"/>
    </location>
</feature>
<evidence type="ECO:0000256" key="1">
    <source>
        <dbReference type="SAM" id="SignalP"/>
    </source>
</evidence>
<comment type="caution">
    <text evidence="2">The sequence shown here is derived from an EMBL/GenBank/DDBJ whole genome shotgun (WGS) entry which is preliminary data.</text>
</comment>
<proteinExistence type="predicted"/>
<sequence length="208" mass="24014">MIRYLLLSLLFTILICCNREAQNTESTSEDLLSDTVITDTSRLETIEEPVVKTDYDRFNEALVLLDAEFGYQSQVVNGDTLYDLNDRVAPGLAQLFTSCADQDPRLNKIDFTLIKGVKKTLVKSKETIDHMYLKVDILEWEFESDSVAAAFTTYLTDIAMDDRECINKGGILWWRIENKMYLMTTPAFRFFFEFDKIKSVLDQKLKPV</sequence>
<keyword evidence="1" id="KW-0732">Signal</keyword>
<name>A0A937FWQ9_9BACT</name>
<dbReference type="RefSeq" id="WP_202855325.1">
    <property type="nucleotide sequence ID" value="NZ_JAEUGD010000018.1"/>
</dbReference>
<keyword evidence="3" id="KW-1185">Reference proteome</keyword>
<accession>A0A937FWQ9</accession>
<evidence type="ECO:0000313" key="2">
    <source>
        <dbReference type="EMBL" id="MBL6445776.1"/>
    </source>
</evidence>
<feature type="chain" id="PRO_5037068174" evidence="1">
    <location>
        <begin position="22"/>
        <end position="208"/>
    </location>
</feature>
<protein>
    <submittedName>
        <fullName evidence="2">Uncharacterized protein</fullName>
    </submittedName>
</protein>
<dbReference type="Proteomes" id="UP000614216">
    <property type="component" value="Unassembled WGS sequence"/>
</dbReference>
<gene>
    <name evidence="2" type="ORF">JMN32_05620</name>
</gene>
<dbReference type="EMBL" id="JAEUGD010000018">
    <property type="protein sequence ID" value="MBL6445776.1"/>
    <property type="molecule type" value="Genomic_DNA"/>
</dbReference>
<dbReference type="AlphaFoldDB" id="A0A937FWQ9"/>
<evidence type="ECO:0000313" key="3">
    <source>
        <dbReference type="Proteomes" id="UP000614216"/>
    </source>
</evidence>
<reference evidence="2" key="1">
    <citation type="submission" date="2021-01" db="EMBL/GenBank/DDBJ databases">
        <title>Fulvivirga kasyanovii gen. nov., sp nov., a novel member of the phylum Bacteroidetes isolated from seawater in a mussel farm.</title>
        <authorList>
            <person name="Zhao L.-H."/>
            <person name="Wang Z.-J."/>
        </authorList>
    </citation>
    <scope>NUCLEOTIDE SEQUENCE</scope>
    <source>
        <strain evidence="2">29W222</strain>
    </source>
</reference>
<organism evidence="2 3">
    <name type="scientific">Fulvivirga marina</name>
    <dbReference type="NCBI Taxonomy" id="2494733"/>
    <lineage>
        <taxon>Bacteria</taxon>
        <taxon>Pseudomonadati</taxon>
        <taxon>Bacteroidota</taxon>
        <taxon>Cytophagia</taxon>
        <taxon>Cytophagales</taxon>
        <taxon>Fulvivirgaceae</taxon>
        <taxon>Fulvivirga</taxon>
    </lineage>
</organism>